<dbReference type="RefSeq" id="WP_182956245.1">
    <property type="nucleotide sequence ID" value="NZ_WNXC01000002.1"/>
</dbReference>
<comment type="caution">
    <text evidence="1">The sequence shown here is derived from an EMBL/GenBank/DDBJ whole genome shotgun (WGS) entry which is preliminary data.</text>
</comment>
<dbReference type="InterPro" id="IPR010982">
    <property type="entry name" value="Lambda_DNA-bd_dom_sf"/>
</dbReference>
<protein>
    <recommendedName>
        <fullName evidence="3">XRE family transcriptional regulator</fullName>
    </recommendedName>
</protein>
<dbReference type="EMBL" id="WNXC01000002">
    <property type="protein sequence ID" value="MBB2149146.1"/>
    <property type="molecule type" value="Genomic_DNA"/>
</dbReference>
<name>A0ABR6EW04_9SPHI</name>
<evidence type="ECO:0000313" key="1">
    <source>
        <dbReference type="EMBL" id="MBB2149146.1"/>
    </source>
</evidence>
<proteinExistence type="predicted"/>
<keyword evidence="2" id="KW-1185">Reference proteome</keyword>
<accession>A0ABR6EW04</accession>
<dbReference type="Proteomes" id="UP000636110">
    <property type="component" value="Unassembled WGS sequence"/>
</dbReference>
<evidence type="ECO:0008006" key="3">
    <source>
        <dbReference type="Google" id="ProtNLM"/>
    </source>
</evidence>
<dbReference type="SUPFAM" id="SSF47413">
    <property type="entry name" value="lambda repressor-like DNA-binding domains"/>
    <property type="match status" value="1"/>
</dbReference>
<sequence length="128" mass="14695">MEMHIGELIKAKAKERKKSTVELADELGTGRRNMYKILDSNDILVSQLWKLSKMLEFNFFELFNPLHPNGSKGPSEEISKEKSLLNKNKKHEFTFKIEVKYSMDDANNLGAFVTQVNDIGEQLGFKLT</sequence>
<evidence type="ECO:0000313" key="2">
    <source>
        <dbReference type="Proteomes" id="UP000636110"/>
    </source>
</evidence>
<gene>
    <name evidence="1" type="ORF">GM920_09525</name>
</gene>
<reference evidence="1 2" key="1">
    <citation type="submission" date="2019-11" db="EMBL/GenBank/DDBJ databases">
        <title>Description of Pedobacter sp. LMG 31462T.</title>
        <authorList>
            <person name="Carlier A."/>
            <person name="Qi S."/>
            <person name="Vandamme P."/>
        </authorList>
    </citation>
    <scope>NUCLEOTIDE SEQUENCE [LARGE SCALE GENOMIC DNA]</scope>
    <source>
        <strain evidence="1 2">LMG 31462</strain>
    </source>
</reference>
<organism evidence="1 2">
    <name type="scientific">Pedobacter gandavensis</name>
    <dbReference type="NCBI Taxonomy" id="2679963"/>
    <lineage>
        <taxon>Bacteria</taxon>
        <taxon>Pseudomonadati</taxon>
        <taxon>Bacteroidota</taxon>
        <taxon>Sphingobacteriia</taxon>
        <taxon>Sphingobacteriales</taxon>
        <taxon>Sphingobacteriaceae</taxon>
        <taxon>Pedobacter</taxon>
    </lineage>
</organism>